<feature type="region of interest" description="Disordered" evidence="15">
    <location>
        <begin position="1498"/>
        <end position="1549"/>
    </location>
</feature>
<dbReference type="InterPro" id="IPR015919">
    <property type="entry name" value="Cadherin-like_sf"/>
</dbReference>
<evidence type="ECO:0000256" key="6">
    <source>
        <dbReference type="ARBA" id="ARBA00022692"/>
    </source>
</evidence>
<dbReference type="SMART" id="SM00303">
    <property type="entry name" value="GPS"/>
    <property type="match status" value="1"/>
</dbReference>
<dbReference type="PROSITE" id="PS50026">
    <property type="entry name" value="EGF_3"/>
    <property type="match status" value="10"/>
</dbReference>
<dbReference type="SMART" id="SM00181">
    <property type="entry name" value="EGF"/>
    <property type="match status" value="11"/>
</dbReference>
<evidence type="ECO:0000256" key="7">
    <source>
        <dbReference type="ARBA" id="ARBA00022989"/>
    </source>
</evidence>
<dbReference type="SMART" id="SM00179">
    <property type="entry name" value="EGF_CA"/>
    <property type="match status" value="9"/>
</dbReference>
<evidence type="ECO:0000256" key="16">
    <source>
        <dbReference type="SAM" id="Phobius"/>
    </source>
</evidence>
<dbReference type="SMART" id="SM00112">
    <property type="entry name" value="CA"/>
    <property type="match status" value="1"/>
</dbReference>
<dbReference type="PROSITE" id="PS00022">
    <property type="entry name" value="EGF_1"/>
    <property type="match status" value="8"/>
</dbReference>
<feature type="domain" description="EGF-like" evidence="17">
    <location>
        <begin position="738"/>
        <end position="773"/>
    </location>
</feature>
<dbReference type="InterPro" id="IPR046338">
    <property type="entry name" value="GAIN_dom_sf"/>
</dbReference>
<evidence type="ECO:0000256" key="12">
    <source>
        <dbReference type="ARBA" id="ARBA00023292"/>
    </source>
</evidence>
<feature type="domain" description="GAIN-B" evidence="18">
    <location>
        <begin position="1031"/>
        <end position="1194"/>
    </location>
</feature>
<evidence type="ECO:0000256" key="11">
    <source>
        <dbReference type="ARBA" id="ARBA00023180"/>
    </source>
</evidence>
<keyword evidence="8 16" id="KW-0472">Membrane</keyword>
<dbReference type="Pfam" id="PF00008">
    <property type="entry name" value="EGF"/>
    <property type="match status" value="2"/>
</dbReference>
<dbReference type="InterPro" id="IPR002126">
    <property type="entry name" value="Cadherin-like_dom"/>
</dbReference>
<evidence type="ECO:0000259" key="19">
    <source>
        <dbReference type="PROSITE" id="PS50227"/>
    </source>
</evidence>
<dbReference type="CDD" id="cd15040">
    <property type="entry name" value="7tmB2_Adhesion"/>
    <property type="match status" value="1"/>
</dbReference>
<keyword evidence="6 16" id="KW-0812">Transmembrane</keyword>
<dbReference type="Proteomes" id="UP000507470">
    <property type="component" value="Unassembled WGS sequence"/>
</dbReference>
<dbReference type="PROSITE" id="PS50227">
    <property type="entry name" value="G_PROTEIN_RECEP_F2_3"/>
    <property type="match status" value="1"/>
</dbReference>
<organism evidence="22 23">
    <name type="scientific">Mytilus coruscus</name>
    <name type="common">Sea mussel</name>
    <dbReference type="NCBI Taxonomy" id="42192"/>
    <lineage>
        <taxon>Eukaryota</taxon>
        <taxon>Metazoa</taxon>
        <taxon>Spiralia</taxon>
        <taxon>Lophotrochozoa</taxon>
        <taxon>Mollusca</taxon>
        <taxon>Bivalvia</taxon>
        <taxon>Autobranchia</taxon>
        <taxon>Pteriomorphia</taxon>
        <taxon>Mytilida</taxon>
        <taxon>Mytiloidea</taxon>
        <taxon>Mytilidae</taxon>
        <taxon>Mytilinae</taxon>
        <taxon>Mytilus</taxon>
    </lineage>
</organism>
<dbReference type="OrthoDB" id="283575at2759"/>
<dbReference type="SUPFAM" id="SSF81321">
    <property type="entry name" value="Family A G protein-coupled receptor-like"/>
    <property type="match status" value="1"/>
</dbReference>
<evidence type="ECO:0000256" key="14">
    <source>
        <dbReference type="PROSITE-ProRule" id="PRU00076"/>
    </source>
</evidence>
<dbReference type="Gene3D" id="1.20.1070.10">
    <property type="entry name" value="Rhodopsin 7-helix transmembrane proteins"/>
    <property type="match status" value="1"/>
</dbReference>
<evidence type="ECO:0000259" key="20">
    <source>
        <dbReference type="PROSITE" id="PS50261"/>
    </source>
</evidence>
<feature type="transmembrane region" description="Helical" evidence="16">
    <location>
        <begin position="1206"/>
        <end position="1228"/>
    </location>
</feature>
<dbReference type="InterPro" id="IPR000832">
    <property type="entry name" value="GPCR_2_secretin-like"/>
</dbReference>
<dbReference type="Gene3D" id="2.10.25.10">
    <property type="entry name" value="Laminin"/>
    <property type="match status" value="9"/>
</dbReference>
<evidence type="ECO:0000256" key="10">
    <source>
        <dbReference type="ARBA" id="ARBA00023170"/>
    </source>
</evidence>
<keyword evidence="7 16" id="KW-1133">Transmembrane helix</keyword>
<evidence type="ECO:0000256" key="8">
    <source>
        <dbReference type="ARBA" id="ARBA00023136"/>
    </source>
</evidence>
<evidence type="ECO:0000259" key="18">
    <source>
        <dbReference type="PROSITE" id="PS50221"/>
    </source>
</evidence>
<dbReference type="Pfam" id="PF01825">
    <property type="entry name" value="GPS"/>
    <property type="match status" value="1"/>
</dbReference>
<feature type="compositionally biased region" description="Polar residues" evidence="15">
    <location>
        <begin position="1498"/>
        <end position="1528"/>
    </location>
</feature>
<keyword evidence="9 14" id="KW-1015">Disulfide bond</keyword>
<feature type="disulfide bond" evidence="14">
    <location>
        <begin position="628"/>
        <end position="637"/>
    </location>
</feature>
<dbReference type="SMART" id="SM01330">
    <property type="entry name" value="Frizzled"/>
    <property type="match status" value="1"/>
</dbReference>
<dbReference type="SUPFAM" id="SSF49313">
    <property type="entry name" value="Cadherin-like"/>
    <property type="match status" value="1"/>
</dbReference>
<feature type="disulfide bond" evidence="14">
    <location>
        <begin position="511"/>
        <end position="520"/>
    </location>
</feature>
<keyword evidence="11" id="KW-0325">Glycoprotein</keyword>
<dbReference type="FunFam" id="1.20.1070.10:FF:000058">
    <property type="entry name" value="Adhesion G protein-coupled receptor F5"/>
    <property type="match status" value="1"/>
</dbReference>
<feature type="disulfide bond" evidence="14">
    <location>
        <begin position="836"/>
        <end position="846"/>
    </location>
</feature>
<feature type="disulfide bond" evidence="14">
    <location>
        <begin position="587"/>
        <end position="596"/>
    </location>
</feature>
<dbReference type="CDD" id="cd00054">
    <property type="entry name" value="EGF_CA"/>
    <property type="match status" value="5"/>
</dbReference>
<accession>A0A6J8E3N9</accession>
<gene>
    <name evidence="22" type="ORF">MCOR_46937</name>
</gene>
<dbReference type="SUPFAM" id="SSF49265">
    <property type="entry name" value="Fibronectin type III"/>
    <property type="match status" value="1"/>
</dbReference>
<dbReference type="InterPro" id="IPR057244">
    <property type="entry name" value="GAIN_B"/>
</dbReference>
<evidence type="ECO:0000256" key="1">
    <source>
        <dbReference type="ARBA" id="ARBA00004141"/>
    </source>
</evidence>
<feature type="domain" description="EGF-like" evidence="17">
    <location>
        <begin position="560"/>
        <end position="597"/>
    </location>
</feature>
<feature type="transmembrane region" description="Helical" evidence="16">
    <location>
        <begin position="1311"/>
        <end position="1333"/>
    </location>
</feature>
<feature type="disulfide bond" evidence="14">
    <location>
        <begin position="666"/>
        <end position="675"/>
    </location>
</feature>
<dbReference type="SUPFAM" id="SSF57196">
    <property type="entry name" value="EGF/Laminin"/>
    <property type="match status" value="6"/>
</dbReference>
<feature type="disulfide bond" evidence="14">
    <location>
        <begin position="763"/>
        <end position="772"/>
    </location>
</feature>
<dbReference type="GO" id="GO:0007156">
    <property type="term" value="P:homophilic cell adhesion via plasma membrane adhesion molecules"/>
    <property type="evidence" value="ECO:0007669"/>
    <property type="project" value="InterPro"/>
</dbReference>
<dbReference type="InterPro" id="IPR000203">
    <property type="entry name" value="GPS"/>
</dbReference>
<comment type="caution">
    <text evidence="14">Lacks conserved residue(s) required for the propagation of feature annotation.</text>
</comment>
<dbReference type="Gene3D" id="2.60.220.50">
    <property type="match status" value="1"/>
</dbReference>
<comment type="similarity">
    <text evidence="4">Belongs to the G-protein coupled receptor Fz/Smo family.</text>
</comment>
<feature type="disulfide bond" evidence="14">
    <location>
        <begin position="857"/>
        <end position="866"/>
    </location>
</feature>
<protein>
    <submittedName>
        <fullName evidence="22">NOTCH1</fullName>
    </submittedName>
</protein>
<proteinExistence type="inferred from homology"/>
<dbReference type="PANTHER" id="PTHR45692">
    <property type="entry name" value="G_PROTEIN_RECEP_F2_4 DOMAIN-CONTAINING PROTEIN"/>
    <property type="match status" value="1"/>
</dbReference>
<dbReference type="GO" id="GO:0005509">
    <property type="term" value="F:calcium ion binding"/>
    <property type="evidence" value="ECO:0007669"/>
    <property type="project" value="UniProtKB-UniRule"/>
</dbReference>
<comment type="subcellular location">
    <subcellularLocation>
        <location evidence="2">Cell membrane</location>
    </subcellularLocation>
    <subcellularLocation>
        <location evidence="1">Membrane</location>
        <topology evidence="1">Multi-pass membrane protein</topology>
    </subcellularLocation>
</comment>
<feature type="disulfide bond" evidence="14">
    <location>
        <begin position="435"/>
        <end position="444"/>
    </location>
</feature>
<name>A0A6J8E3N9_MYTCO</name>
<dbReference type="PROSITE" id="PS50221">
    <property type="entry name" value="GAIN_B"/>
    <property type="match status" value="1"/>
</dbReference>
<evidence type="ECO:0000256" key="2">
    <source>
        <dbReference type="ARBA" id="ARBA00004236"/>
    </source>
</evidence>
<feature type="domain" description="EGF-like" evidence="17">
    <location>
        <begin position="598"/>
        <end position="638"/>
    </location>
</feature>
<comment type="similarity">
    <text evidence="3">Belongs to the G-protein coupled receptor 2 family. Adhesion G-protein coupled receptor (ADGR) subfamily.</text>
</comment>
<dbReference type="PANTHER" id="PTHR45692:SF1">
    <property type="entry name" value="G-PROTEIN COUPLED RECEPTORS FAMILY 2 PROFILE 2 DOMAIN-CONTAINING PROTEIN"/>
    <property type="match status" value="1"/>
</dbReference>
<feature type="domain" description="EGF-like" evidence="17">
    <location>
        <begin position="832"/>
        <end position="867"/>
    </location>
</feature>
<evidence type="ECO:0000256" key="3">
    <source>
        <dbReference type="ARBA" id="ARBA00007343"/>
    </source>
</evidence>
<dbReference type="GO" id="GO:0007166">
    <property type="term" value="P:cell surface receptor signaling pathway"/>
    <property type="evidence" value="ECO:0007669"/>
    <property type="project" value="InterPro"/>
</dbReference>
<feature type="domain" description="EGF-like" evidence="17">
    <location>
        <begin position="446"/>
        <end position="483"/>
    </location>
</feature>
<dbReference type="GO" id="GO:0004930">
    <property type="term" value="F:G protein-coupled receptor activity"/>
    <property type="evidence" value="ECO:0007669"/>
    <property type="project" value="InterPro"/>
</dbReference>
<feature type="domain" description="Cadherin" evidence="21">
    <location>
        <begin position="225"/>
        <end position="310"/>
    </location>
</feature>
<keyword evidence="23" id="KW-1185">Reference proteome</keyword>
<dbReference type="Gene3D" id="2.60.40.60">
    <property type="entry name" value="Cadherins"/>
    <property type="match status" value="1"/>
</dbReference>
<dbReference type="EMBL" id="CACVKT020008320">
    <property type="protein sequence ID" value="CAC5414095.1"/>
    <property type="molecule type" value="Genomic_DNA"/>
</dbReference>
<dbReference type="InterPro" id="IPR000742">
    <property type="entry name" value="EGF"/>
</dbReference>
<feature type="domain" description="EGF-like" evidence="17">
    <location>
        <begin position="639"/>
        <end position="676"/>
    </location>
</feature>
<dbReference type="Pfam" id="PF00002">
    <property type="entry name" value="7tm_2"/>
    <property type="match status" value="1"/>
</dbReference>
<feature type="domain" description="G-protein coupled receptors family 2 profile 2" evidence="20">
    <location>
        <begin position="1204"/>
        <end position="1454"/>
    </location>
</feature>
<evidence type="ECO:0000256" key="13">
    <source>
        <dbReference type="PROSITE-ProRule" id="PRU00043"/>
    </source>
</evidence>
<evidence type="ECO:0000256" key="5">
    <source>
        <dbReference type="ARBA" id="ARBA00022475"/>
    </source>
</evidence>
<evidence type="ECO:0000313" key="22">
    <source>
        <dbReference type="EMBL" id="CAC5414095.1"/>
    </source>
</evidence>
<feature type="transmembrane region" description="Helical" evidence="16">
    <location>
        <begin position="1403"/>
        <end position="1424"/>
    </location>
</feature>
<feature type="domain" description="EGF-like" evidence="17">
    <location>
        <begin position="408"/>
        <end position="445"/>
    </location>
</feature>
<feature type="disulfide bond" evidence="14">
    <location>
        <begin position="549"/>
        <end position="558"/>
    </location>
</feature>
<dbReference type="PROSITE" id="PS50261">
    <property type="entry name" value="G_PROTEIN_RECEP_F2_4"/>
    <property type="match status" value="1"/>
</dbReference>
<feature type="transmembrane region" description="Helical" evidence="16">
    <location>
        <begin position="1353"/>
        <end position="1382"/>
    </location>
</feature>
<keyword evidence="10" id="KW-0675">Receptor</keyword>
<evidence type="ECO:0000259" key="17">
    <source>
        <dbReference type="PROSITE" id="PS50026"/>
    </source>
</evidence>
<evidence type="ECO:0000256" key="4">
    <source>
        <dbReference type="ARBA" id="ARBA00008077"/>
    </source>
</evidence>
<feature type="transmembrane region" description="Helical" evidence="16">
    <location>
        <begin position="1430"/>
        <end position="1453"/>
    </location>
</feature>
<feature type="domain" description="EGF-like" evidence="17">
    <location>
        <begin position="704"/>
        <end position="735"/>
    </location>
</feature>
<dbReference type="InterPro" id="IPR017981">
    <property type="entry name" value="GPCR_2-like_7TM"/>
</dbReference>
<feature type="domain" description="G-protein coupled receptors family 2 profile 1" evidence="19">
    <location>
        <begin position="856"/>
        <end position="936"/>
    </location>
</feature>
<dbReference type="PROSITE" id="PS01186">
    <property type="entry name" value="EGF_2"/>
    <property type="match status" value="4"/>
</dbReference>
<evidence type="ECO:0000313" key="23">
    <source>
        <dbReference type="Proteomes" id="UP000507470"/>
    </source>
</evidence>
<feature type="domain" description="EGF-like" evidence="17">
    <location>
        <begin position="484"/>
        <end position="521"/>
    </location>
</feature>
<dbReference type="InterPro" id="IPR000539">
    <property type="entry name" value="Frizzled/Smoothened_7TM"/>
</dbReference>
<feature type="domain" description="EGF-like" evidence="17">
    <location>
        <begin position="522"/>
        <end position="559"/>
    </location>
</feature>
<feature type="transmembrane region" description="Helical" evidence="16">
    <location>
        <begin position="1240"/>
        <end position="1259"/>
    </location>
</feature>
<dbReference type="GO" id="GO:0005886">
    <property type="term" value="C:plasma membrane"/>
    <property type="evidence" value="ECO:0007669"/>
    <property type="project" value="UniProtKB-SubCell"/>
</dbReference>
<feature type="transmembrane region" description="Helical" evidence="16">
    <location>
        <begin position="1271"/>
        <end position="1290"/>
    </location>
</feature>
<dbReference type="CDD" id="cd11304">
    <property type="entry name" value="Cadherin_repeat"/>
    <property type="match status" value="1"/>
</dbReference>
<dbReference type="InterPro" id="IPR001879">
    <property type="entry name" value="GPCR_2_extracellular_dom"/>
</dbReference>
<evidence type="ECO:0000256" key="15">
    <source>
        <dbReference type="SAM" id="MobiDB-lite"/>
    </source>
</evidence>
<keyword evidence="13" id="KW-0106">Calcium</keyword>
<keyword evidence="12" id="KW-0424">Laminin EGF-like domain</keyword>
<dbReference type="PRINTS" id="PR00249">
    <property type="entry name" value="GPCRSECRETIN"/>
</dbReference>
<evidence type="ECO:0000256" key="9">
    <source>
        <dbReference type="ARBA" id="ARBA00023157"/>
    </source>
</evidence>
<evidence type="ECO:0000259" key="21">
    <source>
        <dbReference type="PROSITE" id="PS50268"/>
    </source>
</evidence>
<feature type="disulfide bond" evidence="14">
    <location>
        <begin position="473"/>
        <end position="482"/>
    </location>
</feature>
<dbReference type="InterPro" id="IPR036116">
    <property type="entry name" value="FN3_sf"/>
</dbReference>
<sequence>MDRDDEFNTEKIKKKKKSASNLEFSLLYSKVVKVNGFGGTTLKQADHFSIFAEFLKRLEELPLHVIKAKKMSPSGKVLVFLVLVCSSIATRSFRKLILSVEPNPALIHINAPPGTPVLSITGYDAATGQRLEQVQITNTPDAKYFTLKDPEAGDNKWYLYSKQFMNKPLNYVFRFRVYGTHQGTVQDREIKIKVSKPNLYPPVFENQTYEFIAYRKSADLDIQLVGTVKANDADFEMYNSKFDYFIFDTQVLGLFNVDSSGKVIIVSKQNFPSNADSYTFSIVAIDAGSPQKMSNITVNVKISDIPPPDIFCVSVEGVKAKFCWKDPTHGQFVNNYQLQFTVNDKNITTRPVAIHGKRNEICTSVSGQHMERSYRFTVQIFNGTDRSPASVQRFVNISKPGLYGDCLNFSNCSIWKPCKHGKCLTKKDMSYECDCFPGWIGRNCTVKDPCLPSPCMNNGQCTRTENNGFKCRCAHGYFGKYCHQKDSCVGDPCLNEGSCSSKPDGSYECHCRPHFTGQHCEVTDPCSPSPCNHTGLCHRLTNTEYVCSCLQGYYGDDCEKMNKCELHNPCKSGWCVHIDHNQFNCTCYKGSSGKYCNITDDCMINTCKNGATCVPVHGNNVKKYDCQCSRGYHGEECQHYDPCSSNPCQFGGVCRALSDQLYRCECKKERYGENCQFVDGCKIHKCGENMVCQNTSLTGAVECLCNSSPCRQGGTCTLGYNSQPYCKCKSGYSGTSCERSCSRDSCLNEGTCEMIDGSYECVCPDNFFGTRCENYDFCNATRMCIRGARCQLTQKTYHHLIVINQTMTANVTNWYTCSHCPVGYTGVRCQFKTNPCDHNICGAGVCQKQGNSYICICPDNTRQRRCSDDSCPDDSKYHDKSGRYVWPETKVGYIAKSVCPHGSTTTIEEVFRMCRVDSRGLPKWATPNTSHCKQLTASEADMALRNLVAYTGDGVHLTSQEVANVTNQLEGLAAYAVDDVKIAKDMTMVISNLLEARESVLIESNHNNHSSERLVELLHEYTEDVPMNTNSNATIETKNINIMVVNHSLTDNHEDFHYKPYLSENSSFEQGGVSMIVPADVMRQTKESNVRLHFIAYRTSAFFIPEIAAPEEVVLKQRVVTAEIKGKTIANLSTPIRYNVVNMENGRNHTCVYWNTTDWSTQGVYTVSTGGNKTECHTTHLTSFAILMDPVPSYELDEVHDKAMTYISYIGCAVSIFGLAVTIVTYSMFRSLNREKSSRILLNMCVSMLLMNVAFLMMAETTKSESSALCTTIAILLHYFLLTSLMWMLTEAINMYHALITVFTTYSSQFILRRCVIAWGIPLIVVAITMGINKMDNYNSKTDFCFISHASTIAFYIALLGPACCILIINTVVFTLVARVILKPKFRGHPNGGRREKVTPTQVRGAFTVMVLLGVTWVFGPVAINESKVVFNYIFVVLNSLQGFLIFVFRCLLNTEVRLSWLYLLKTGKFKRRRGPIPSTTDSSSSSKALHDSKINNCSTIDSTVDTNSPHSPRNSVLNGNGRESNGFSEYDKNKNKQNGLGLDNFTKI</sequence>
<reference evidence="22 23" key="1">
    <citation type="submission" date="2020-06" db="EMBL/GenBank/DDBJ databases">
        <authorList>
            <person name="Li R."/>
            <person name="Bekaert M."/>
        </authorList>
    </citation>
    <scope>NUCLEOTIDE SEQUENCE [LARGE SCALE GENOMIC DNA]</scope>
    <source>
        <strain evidence="23">wild</strain>
    </source>
</reference>
<dbReference type="InterPro" id="IPR001881">
    <property type="entry name" value="EGF-like_Ca-bd_dom"/>
</dbReference>
<keyword evidence="5" id="KW-1003">Cell membrane</keyword>
<dbReference type="PROSITE" id="PS50268">
    <property type="entry name" value="CADHERIN_2"/>
    <property type="match status" value="1"/>
</dbReference>
<keyword evidence="14" id="KW-0245">EGF-like domain</keyword>